<protein>
    <recommendedName>
        <fullName evidence="8">Major facilitator superfamily (MFS) profile domain-containing protein</fullName>
    </recommendedName>
</protein>
<evidence type="ECO:0000256" key="5">
    <source>
        <dbReference type="SAM" id="Phobius"/>
    </source>
</evidence>
<dbReference type="GO" id="GO:0022857">
    <property type="term" value="F:transmembrane transporter activity"/>
    <property type="evidence" value="ECO:0007669"/>
    <property type="project" value="TreeGrafter"/>
</dbReference>
<accession>A0A1V6QEW2</accession>
<feature type="transmembrane region" description="Helical" evidence="5">
    <location>
        <begin position="32"/>
        <end position="54"/>
    </location>
</feature>
<name>A0A1V6QEW2_9EURO</name>
<feature type="transmembrane region" description="Helical" evidence="5">
    <location>
        <begin position="66"/>
        <end position="87"/>
    </location>
</feature>
<evidence type="ECO:0000256" key="2">
    <source>
        <dbReference type="ARBA" id="ARBA00022692"/>
    </source>
</evidence>
<comment type="subcellular location">
    <subcellularLocation>
        <location evidence="1">Membrane</location>
        <topology evidence="1">Multi-pass membrane protein</topology>
    </subcellularLocation>
</comment>
<keyword evidence="2 5" id="KW-0812">Transmembrane</keyword>
<organism evidence="6 7">
    <name type="scientific">Penicillium antarcticum</name>
    <dbReference type="NCBI Taxonomy" id="416450"/>
    <lineage>
        <taxon>Eukaryota</taxon>
        <taxon>Fungi</taxon>
        <taxon>Dikarya</taxon>
        <taxon>Ascomycota</taxon>
        <taxon>Pezizomycotina</taxon>
        <taxon>Eurotiomycetes</taxon>
        <taxon>Eurotiomycetidae</taxon>
        <taxon>Eurotiales</taxon>
        <taxon>Aspergillaceae</taxon>
        <taxon>Penicillium</taxon>
    </lineage>
</organism>
<dbReference type="SUPFAM" id="SSF103473">
    <property type="entry name" value="MFS general substrate transporter"/>
    <property type="match status" value="1"/>
</dbReference>
<feature type="transmembrane region" description="Helical" evidence="5">
    <location>
        <begin position="107"/>
        <end position="129"/>
    </location>
</feature>
<reference evidence="7" key="1">
    <citation type="journal article" date="2017" name="Nat. Microbiol.">
        <title>Global analysis of biosynthetic gene clusters reveals vast potential of secondary metabolite production in Penicillium species.</title>
        <authorList>
            <person name="Nielsen J.C."/>
            <person name="Grijseels S."/>
            <person name="Prigent S."/>
            <person name="Ji B."/>
            <person name="Dainat J."/>
            <person name="Nielsen K.F."/>
            <person name="Frisvad J.C."/>
            <person name="Workman M."/>
            <person name="Nielsen J."/>
        </authorList>
    </citation>
    <scope>NUCLEOTIDE SEQUENCE [LARGE SCALE GENOMIC DNA]</scope>
    <source>
        <strain evidence="7">IBT 31811</strain>
    </source>
</reference>
<evidence type="ECO:0000256" key="1">
    <source>
        <dbReference type="ARBA" id="ARBA00004141"/>
    </source>
</evidence>
<evidence type="ECO:0000313" key="6">
    <source>
        <dbReference type="EMBL" id="OQD87755.1"/>
    </source>
</evidence>
<sequence>MKSGWPISALGLGVLHLLNAHTSIVKWIFLNLVPGIGLGILYPSVMLAVQAAASRQYLSISVTTTSFFRALGQAVGVTIGGVVFQTASSPSSMATLNLGARRRTLPIVWAVMCGTAVLGILSSLLSWAYTLNQAFNTDQGIQTQKPDTADVDVAIATSDSEPRPHSRVSDVTTLVEMPRGVKVF</sequence>
<dbReference type="Proteomes" id="UP000191672">
    <property type="component" value="Unassembled WGS sequence"/>
</dbReference>
<dbReference type="InterPro" id="IPR036259">
    <property type="entry name" value="MFS_trans_sf"/>
</dbReference>
<dbReference type="PANTHER" id="PTHR23501">
    <property type="entry name" value="MAJOR FACILITATOR SUPERFAMILY"/>
    <property type="match status" value="1"/>
</dbReference>
<evidence type="ECO:0000313" key="7">
    <source>
        <dbReference type="Proteomes" id="UP000191672"/>
    </source>
</evidence>
<evidence type="ECO:0000256" key="4">
    <source>
        <dbReference type="ARBA" id="ARBA00023136"/>
    </source>
</evidence>
<proteinExistence type="predicted"/>
<dbReference type="EMBL" id="MDYN01000005">
    <property type="protein sequence ID" value="OQD87755.1"/>
    <property type="molecule type" value="Genomic_DNA"/>
</dbReference>
<evidence type="ECO:0000256" key="3">
    <source>
        <dbReference type="ARBA" id="ARBA00022989"/>
    </source>
</evidence>
<keyword evidence="7" id="KW-1185">Reference proteome</keyword>
<gene>
    <name evidence="6" type="ORF">PENANT_c005G07246</name>
</gene>
<dbReference type="GO" id="GO:0005886">
    <property type="term" value="C:plasma membrane"/>
    <property type="evidence" value="ECO:0007669"/>
    <property type="project" value="TreeGrafter"/>
</dbReference>
<evidence type="ECO:0008006" key="8">
    <source>
        <dbReference type="Google" id="ProtNLM"/>
    </source>
</evidence>
<comment type="caution">
    <text evidence="6">The sequence shown here is derived from an EMBL/GenBank/DDBJ whole genome shotgun (WGS) entry which is preliminary data.</text>
</comment>
<keyword evidence="4 5" id="KW-0472">Membrane</keyword>
<dbReference type="AlphaFoldDB" id="A0A1V6QEW2"/>
<dbReference type="PANTHER" id="PTHR23501:SF59">
    <property type="entry name" value="MAJOR FACILITATOR SUPERFAMILY (MFS) PROFILE DOMAIN-CONTAINING PROTEIN-RELATED"/>
    <property type="match status" value="1"/>
</dbReference>
<keyword evidence="3 5" id="KW-1133">Transmembrane helix</keyword>